<dbReference type="AlphaFoldDB" id="A0A9W4XX90"/>
<organism evidence="2 3">
    <name type="scientific">Periconia digitata</name>
    <dbReference type="NCBI Taxonomy" id="1303443"/>
    <lineage>
        <taxon>Eukaryota</taxon>
        <taxon>Fungi</taxon>
        <taxon>Dikarya</taxon>
        <taxon>Ascomycota</taxon>
        <taxon>Pezizomycotina</taxon>
        <taxon>Dothideomycetes</taxon>
        <taxon>Pleosporomycetidae</taxon>
        <taxon>Pleosporales</taxon>
        <taxon>Massarineae</taxon>
        <taxon>Periconiaceae</taxon>
        <taxon>Periconia</taxon>
    </lineage>
</organism>
<keyword evidence="1" id="KW-0472">Membrane</keyword>
<name>A0A9W4XX90_9PLEO</name>
<feature type="transmembrane region" description="Helical" evidence="1">
    <location>
        <begin position="90"/>
        <end position="112"/>
    </location>
</feature>
<gene>
    <name evidence="2" type="ORF">PDIGIT_LOCUS10408</name>
</gene>
<dbReference type="EMBL" id="CAOQHR010000007">
    <property type="protein sequence ID" value="CAI6337297.1"/>
    <property type="molecule type" value="Genomic_DNA"/>
</dbReference>
<accession>A0A9W4XX90</accession>
<comment type="caution">
    <text evidence="2">The sequence shown here is derived from an EMBL/GenBank/DDBJ whole genome shotgun (WGS) entry which is preliminary data.</text>
</comment>
<keyword evidence="3" id="KW-1185">Reference proteome</keyword>
<keyword evidence="1" id="KW-1133">Transmembrane helix</keyword>
<dbReference type="Proteomes" id="UP001152607">
    <property type="component" value="Unassembled WGS sequence"/>
</dbReference>
<proteinExistence type="predicted"/>
<keyword evidence="1" id="KW-0812">Transmembrane</keyword>
<evidence type="ECO:0000256" key="1">
    <source>
        <dbReference type="SAM" id="Phobius"/>
    </source>
</evidence>
<sequence length="126" mass="13962">MLLPVLGKDVMDRVLSLPCALSSPTPTKGSCVYLTRTLSPFSRGLVPWFNTTICEMLDDATFLPHNCSSVIQLCSLFLSVAKRRVSMADWLGRFYTIIRVACICCLIVIAIAEGRRNSSVLFACWP</sequence>
<reference evidence="2" key="1">
    <citation type="submission" date="2023-01" db="EMBL/GenBank/DDBJ databases">
        <authorList>
            <person name="Van Ghelder C."/>
            <person name="Rancurel C."/>
        </authorList>
    </citation>
    <scope>NUCLEOTIDE SEQUENCE</scope>
    <source>
        <strain evidence="2">CNCM I-4278</strain>
    </source>
</reference>
<protein>
    <submittedName>
        <fullName evidence="2">Uncharacterized protein</fullName>
    </submittedName>
</protein>
<evidence type="ECO:0000313" key="2">
    <source>
        <dbReference type="EMBL" id="CAI6337297.1"/>
    </source>
</evidence>
<evidence type="ECO:0000313" key="3">
    <source>
        <dbReference type="Proteomes" id="UP001152607"/>
    </source>
</evidence>